<feature type="compositionally biased region" description="Basic and acidic residues" evidence="1">
    <location>
        <begin position="1"/>
        <end position="14"/>
    </location>
</feature>
<reference evidence="2" key="1">
    <citation type="submission" date="2019-08" db="EMBL/GenBank/DDBJ databases">
        <authorList>
            <person name="Kucharzyk K."/>
            <person name="Murdoch R.W."/>
            <person name="Higgins S."/>
            <person name="Loffler F."/>
        </authorList>
    </citation>
    <scope>NUCLEOTIDE SEQUENCE</scope>
</reference>
<dbReference type="EMBL" id="VSSQ01101695">
    <property type="protein sequence ID" value="MPN43350.1"/>
    <property type="molecule type" value="Genomic_DNA"/>
</dbReference>
<proteinExistence type="predicted"/>
<sequence>MHLMPRDGISRGDAEQACQSCGHDRHDDADRHRFHDVVLLEQFLIIAQRRGELDELLEIHHLPLCLE</sequence>
<evidence type="ECO:0000256" key="1">
    <source>
        <dbReference type="SAM" id="MobiDB-lite"/>
    </source>
</evidence>
<accession>A0A645HWW1</accession>
<dbReference type="AlphaFoldDB" id="A0A645HWW1"/>
<comment type="caution">
    <text evidence="2">The sequence shown here is derived from an EMBL/GenBank/DDBJ whole genome shotgun (WGS) entry which is preliminary data.</text>
</comment>
<organism evidence="2">
    <name type="scientific">bioreactor metagenome</name>
    <dbReference type="NCBI Taxonomy" id="1076179"/>
    <lineage>
        <taxon>unclassified sequences</taxon>
        <taxon>metagenomes</taxon>
        <taxon>ecological metagenomes</taxon>
    </lineage>
</organism>
<name>A0A645HWW1_9ZZZZ</name>
<protein>
    <submittedName>
        <fullName evidence="2">Uncharacterized protein</fullName>
    </submittedName>
</protein>
<feature type="region of interest" description="Disordered" evidence="1">
    <location>
        <begin position="1"/>
        <end position="26"/>
    </location>
</feature>
<gene>
    <name evidence="2" type="ORF">SDC9_190909</name>
</gene>
<evidence type="ECO:0000313" key="2">
    <source>
        <dbReference type="EMBL" id="MPN43350.1"/>
    </source>
</evidence>